<dbReference type="Gene3D" id="2.40.50.140">
    <property type="entry name" value="Nucleic acid-binding proteins"/>
    <property type="match status" value="1"/>
</dbReference>
<evidence type="ECO:0000256" key="17">
    <source>
        <dbReference type="SAM" id="MobiDB-lite"/>
    </source>
</evidence>
<feature type="compositionally biased region" description="Basic and acidic residues" evidence="17">
    <location>
        <begin position="865"/>
        <end position="876"/>
    </location>
</feature>
<dbReference type="InterPro" id="IPR033762">
    <property type="entry name" value="MCM_OB"/>
</dbReference>
<evidence type="ECO:0000256" key="4">
    <source>
        <dbReference type="ARBA" id="ARBA00022705"/>
    </source>
</evidence>
<dbReference type="PRINTS" id="PR01657">
    <property type="entry name" value="MCMFAMILY"/>
</dbReference>
<dbReference type="InterPro" id="IPR058768">
    <property type="entry name" value="MCM9_N"/>
</dbReference>
<dbReference type="Gene3D" id="3.30.1640.10">
    <property type="entry name" value="mini-chromosome maintenance (MCM) complex, chain A, domain 1"/>
    <property type="match status" value="1"/>
</dbReference>
<keyword evidence="6" id="KW-0227">DNA damage</keyword>
<dbReference type="InterPro" id="IPR012340">
    <property type="entry name" value="NA-bd_OB-fold"/>
</dbReference>
<reference evidence="20" key="1">
    <citation type="submission" date="2025-08" db="UniProtKB">
        <authorList>
            <consortium name="RefSeq"/>
        </authorList>
    </citation>
    <scope>IDENTIFICATION</scope>
    <source>
        <tissue evidence="20">Entire body</tissue>
    </source>
</reference>
<dbReference type="KEGG" id="apln:108743276"/>
<keyword evidence="9 16" id="KW-0067">ATP-binding</keyword>
<sequence length="981" mass="111170">MFQEYFLTYHKEELTKILTAAPEEIKHLSLNISFVKLFENDPKLGNMILKDAEKVLESLDEALVNIQNILAVNLNTTEILEKVVHTRVYGLPSCHDQHRISIPRSIDLHLFLQITGSVVRTTLVKMLEFRRDYKCSKCKYQMTVNAVYEQKYIIFPPKKCLNPEGCGNLNIIPLNCLDASNCKDFQEIKIQEQVSKSSLGNMPSSMWVTLEDDLVDICKPGDSITVCGILKSRWDPLIVNKTISAELILKANHLQVNNAQSSSVLVTPDIKNFFHSFWKKYRNRPLLGRDIIIKSICPQIYGLHTVKLAVGMVLASGSRMQNIQETGVRTRSESHLLLVGDPGTGKSQILKFAAKIIPRSVLTTGVGSTSAGLTVTAIQENGEWQLEGGALVLADGGICCIDEFNSMKERDRTSIHEAMEQQTISVAKASIVCKLSTRCSILAAINPKGNFDLGQPLSVNVGVPSPLLSRFDVILILKDIVDVKWDEVVCDHILDRLKKKGKNDPETWGINLLRAYFSYIKDIQPNLTPQANRILSNYYQAQRRSFAKNRVTVRLLDSLVRLSKAHARLMFHTEVHVMDAVNAVIMMECSMHGAILNLNVNSLHSPFPKDPMQSYNQLARSILEKLELVEILNDELMKLAEQKASENDPTVSFEKETREGGRLLSRLNLNYEKIKHSESYSDQNDSFEINKETRESIDVSEKNKKTITNNQTNPFEDSESDEENRKCDIVDFKIVKKINGKTVDKEKIVRDNSVSELLKKNTFKEQCDVPIKDTNSNSNNSEELANTLKKSTREQVSDNKEMSTNDKKSTKDFLSKFKFTKKVRNEDNKSKTSALKPVVENKNTSIFVIESSNLQDKINDIDCKDNKNEDANKKNSNDSTSYKKKKPKCKRKRNIDEFDASLKKEKRAKGKRFDSDVEIDIENDIDWNLGGVTDEKEKKVFPLNNETLPSLEIVRNSAIPSQSSSRGLFEFEDDNVEDWDL</sequence>
<dbReference type="InterPro" id="IPR031327">
    <property type="entry name" value="MCM"/>
</dbReference>
<dbReference type="InterPro" id="IPR027417">
    <property type="entry name" value="P-loop_NTPase"/>
</dbReference>
<dbReference type="Gene3D" id="2.20.28.10">
    <property type="match status" value="1"/>
</dbReference>
<evidence type="ECO:0000256" key="9">
    <source>
        <dbReference type="ARBA" id="ARBA00022840"/>
    </source>
</evidence>
<dbReference type="InterPro" id="IPR041562">
    <property type="entry name" value="MCM_lid"/>
</dbReference>
<gene>
    <name evidence="20" type="primary">LOC108743276</name>
</gene>
<comment type="catalytic activity">
    <reaction evidence="15">
        <text>ATP + H2O = ADP + phosphate + H(+)</text>
        <dbReference type="Rhea" id="RHEA:13065"/>
        <dbReference type="ChEBI" id="CHEBI:15377"/>
        <dbReference type="ChEBI" id="CHEBI:15378"/>
        <dbReference type="ChEBI" id="CHEBI:30616"/>
        <dbReference type="ChEBI" id="CHEBI:43474"/>
        <dbReference type="ChEBI" id="CHEBI:456216"/>
        <dbReference type="EC" id="3.6.4.12"/>
    </reaction>
</comment>
<proteinExistence type="inferred from homology"/>
<dbReference type="GeneID" id="108743276"/>
<evidence type="ECO:0000259" key="18">
    <source>
        <dbReference type="PROSITE" id="PS50051"/>
    </source>
</evidence>
<evidence type="ECO:0000256" key="10">
    <source>
        <dbReference type="ARBA" id="ARBA00023125"/>
    </source>
</evidence>
<protein>
    <recommendedName>
        <fullName evidence="13">DNA helicase MCM9</fullName>
        <ecNumber evidence="3">3.6.4.12</ecNumber>
    </recommendedName>
    <alternativeName>
        <fullName evidence="14">Minichromosome maintenance 9</fullName>
    </alternativeName>
</protein>
<dbReference type="RefSeq" id="XP_025830715.1">
    <property type="nucleotide sequence ID" value="XM_025974930.1"/>
</dbReference>
<keyword evidence="5 16" id="KW-0547">Nucleotide-binding</keyword>
<feature type="compositionally biased region" description="Basic and acidic residues" evidence="17">
    <location>
        <begin position="693"/>
        <end position="704"/>
    </location>
</feature>
<evidence type="ECO:0000256" key="11">
    <source>
        <dbReference type="ARBA" id="ARBA00023204"/>
    </source>
</evidence>
<keyword evidence="10 16" id="KW-0238">DNA-binding</keyword>
<evidence type="ECO:0000256" key="1">
    <source>
        <dbReference type="ARBA" id="ARBA00004123"/>
    </source>
</evidence>
<dbReference type="GO" id="GO:0005524">
    <property type="term" value="F:ATP binding"/>
    <property type="evidence" value="ECO:0007669"/>
    <property type="project" value="UniProtKB-KW"/>
</dbReference>
<dbReference type="SMART" id="SM00350">
    <property type="entry name" value="MCM"/>
    <property type="match status" value="1"/>
</dbReference>
<evidence type="ECO:0000256" key="15">
    <source>
        <dbReference type="ARBA" id="ARBA00047995"/>
    </source>
</evidence>
<dbReference type="PANTHER" id="PTHR11630:SF48">
    <property type="entry name" value="DNA HELICASE MCM9"/>
    <property type="match status" value="1"/>
</dbReference>
<evidence type="ECO:0000256" key="8">
    <source>
        <dbReference type="ARBA" id="ARBA00022806"/>
    </source>
</evidence>
<dbReference type="EC" id="3.6.4.12" evidence="3"/>
<name>A0A7F5QZH5_AGRPL</name>
<feature type="region of interest" description="Disordered" evidence="17">
    <location>
        <begin position="769"/>
        <end position="807"/>
    </location>
</feature>
<evidence type="ECO:0000256" key="16">
    <source>
        <dbReference type="RuleBase" id="RU004070"/>
    </source>
</evidence>
<dbReference type="SMART" id="SM00382">
    <property type="entry name" value="AAA"/>
    <property type="match status" value="1"/>
</dbReference>
<dbReference type="InterPro" id="IPR001208">
    <property type="entry name" value="MCM_dom"/>
</dbReference>
<accession>A0A7F5QZH5</accession>
<dbReference type="InterPro" id="IPR018525">
    <property type="entry name" value="MCM_CS"/>
</dbReference>
<evidence type="ECO:0000313" key="19">
    <source>
        <dbReference type="Proteomes" id="UP000192223"/>
    </source>
</evidence>
<dbReference type="GO" id="GO:0006260">
    <property type="term" value="P:DNA replication"/>
    <property type="evidence" value="ECO:0007669"/>
    <property type="project" value="InterPro"/>
</dbReference>
<keyword evidence="7" id="KW-0378">Hydrolase</keyword>
<dbReference type="SUPFAM" id="SSF52540">
    <property type="entry name" value="P-loop containing nucleoside triphosphate hydrolases"/>
    <property type="match status" value="1"/>
</dbReference>
<organism evidence="19 20">
    <name type="scientific">Agrilus planipennis</name>
    <name type="common">Emerald ash borer</name>
    <name type="synonym">Agrilus marcopoli</name>
    <dbReference type="NCBI Taxonomy" id="224129"/>
    <lineage>
        <taxon>Eukaryota</taxon>
        <taxon>Metazoa</taxon>
        <taxon>Ecdysozoa</taxon>
        <taxon>Arthropoda</taxon>
        <taxon>Hexapoda</taxon>
        <taxon>Insecta</taxon>
        <taxon>Pterygota</taxon>
        <taxon>Neoptera</taxon>
        <taxon>Endopterygota</taxon>
        <taxon>Coleoptera</taxon>
        <taxon>Polyphaga</taxon>
        <taxon>Elateriformia</taxon>
        <taxon>Buprestoidea</taxon>
        <taxon>Buprestidae</taxon>
        <taxon>Agrilinae</taxon>
        <taxon>Agrilus</taxon>
    </lineage>
</organism>
<dbReference type="Pfam" id="PF00493">
    <property type="entry name" value="MCM"/>
    <property type="match status" value="1"/>
</dbReference>
<feature type="compositionally biased region" description="Basic and acidic residues" evidence="17">
    <location>
        <begin position="791"/>
        <end position="807"/>
    </location>
</feature>
<dbReference type="Pfam" id="PF17207">
    <property type="entry name" value="MCM_OB"/>
    <property type="match status" value="1"/>
</dbReference>
<evidence type="ECO:0000256" key="3">
    <source>
        <dbReference type="ARBA" id="ARBA00012551"/>
    </source>
</evidence>
<dbReference type="Gene3D" id="3.40.50.300">
    <property type="entry name" value="P-loop containing nucleotide triphosphate hydrolases"/>
    <property type="match status" value="1"/>
</dbReference>
<evidence type="ECO:0000256" key="7">
    <source>
        <dbReference type="ARBA" id="ARBA00022801"/>
    </source>
</evidence>
<comment type="similarity">
    <text evidence="2 16">Belongs to the MCM family.</text>
</comment>
<dbReference type="PROSITE" id="PS00847">
    <property type="entry name" value="MCM_1"/>
    <property type="match status" value="1"/>
</dbReference>
<dbReference type="Pfam" id="PF17855">
    <property type="entry name" value="MCM_lid"/>
    <property type="match status" value="1"/>
</dbReference>
<dbReference type="GO" id="GO:0016787">
    <property type="term" value="F:hydrolase activity"/>
    <property type="evidence" value="ECO:0007669"/>
    <property type="project" value="UniProtKB-KW"/>
</dbReference>
<evidence type="ECO:0000256" key="14">
    <source>
        <dbReference type="ARBA" id="ARBA00042301"/>
    </source>
</evidence>
<keyword evidence="12" id="KW-0539">Nucleus</keyword>
<dbReference type="GO" id="GO:0003697">
    <property type="term" value="F:single-stranded DNA binding"/>
    <property type="evidence" value="ECO:0007669"/>
    <property type="project" value="TreeGrafter"/>
</dbReference>
<dbReference type="OrthoDB" id="271325at2759"/>
<dbReference type="PANTHER" id="PTHR11630">
    <property type="entry name" value="DNA REPLICATION LICENSING FACTOR MCM FAMILY MEMBER"/>
    <property type="match status" value="1"/>
</dbReference>
<evidence type="ECO:0000256" key="12">
    <source>
        <dbReference type="ARBA" id="ARBA00023242"/>
    </source>
</evidence>
<dbReference type="Pfam" id="PF26066">
    <property type="entry name" value="MCM9_N"/>
    <property type="match status" value="1"/>
</dbReference>
<dbReference type="Proteomes" id="UP000192223">
    <property type="component" value="Unplaced"/>
</dbReference>
<dbReference type="AlphaFoldDB" id="A0A7F5QZH5"/>
<dbReference type="GO" id="GO:0005634">
    <property type="term" value="C:nucleus"/>
    <property type="evidence" value="ECO:0007669"/>
    <property type="project" value="UniProtKB-SubCell"/>
</dbReference>
<dbReference type="InterPro" id="IPR003593">
    <property type="entry name" value="AAA+_ATPase"/>
</dbReference>
<feature type="compositionally biased region" description="Basic residues" evidence="17">
    <location>
        <begin position="882"/>
        <end position="893"/>
    </location>
</feature>
<comment type="subcellular location">
    <subcellularLocation>
        <location evidence="1">Nucleus</location>
    </subcellularLocation>
</comment>
<evidence type="ECO:0000313" key="20">
    <source>
        <dbReference type="RefSeq" id="XP_025830715.1"/>
    </source>
</evidence>
<dbReference type="PROSITE" id="PS50051">
    <property type="entry name" value="MCM_2"/>
    <property type="match status" value="1"/>
</dbReference>
<evidence type="ECO:0000256" key="6">
    <source>
        <dbReference type="ARBA" id="ARBA00022763"/>
    </source>
</evidence>
<dbReference type="GO" id="GO:0000724">
    <property type="term" value="P:double-strand break repair via homologous recombination"/>
    <property type="evidence" value="ECO:0007669"/>
    <property type="project" value="TreeGrafter"/>
</dbReference>
<keyword evidence="8 20" id="KW-0347">Helicase</keyword>
<feature type="domain" description="MCM C-terminal AAA(+) ATPase" evidence="18">
    <location>
        <begin position="288"/>
        <end position="493"/>
    </location>
</feature>
<dbReference type="SUPFAM" id="SSF50249">
    <property type="entry name" value="Nucleic acid-binding proteins"/>
    <property type="match status" value="1"/>
</dbReference>
<feature type="region of interest" description="Disordered" evidence="17">
    <location>
        <begin position="865"/>
        <end position="895"/>
    </location>
</feature>
<evidence type="ECO:0000256" key="5">
    <source>
        <dbReference type="ARBA" id="ARBA00022741"/>
    </source>
</evidence>
<dbReference type="FunFam" id="3.40.50.300:FF:000671">
    <property type="entry name" value="DNA helicase MCM9 isoform X1"/>
    <property type="match status" value="1"/>
</dbReference>
<keyword evidence="4" id="KW-0235">DNA replication</keyword>
<evidence type="ECO:0000256" key="13">
    <source>
        <dbReference type="ARBA" id="ARBA00041085"/>
    </source>
</evidence>
<feature type="region of interest" description="Disordered" evidence="17">
    <location>
        <begin position="693"/>
        <end position="722"/>
    </location>
</feature>
<dbReference type="GO" id="GO:0017116">
    <property type="term" value="F:single-stranded DNA helicase activity"/>
    <property type="evidence" value="ECO:0007669"/>
    <property type="project" value="TreeGrafter"/>
</dbReference>
<dbReference type="GO" id="GO:0042555">
    <property type="term" value="C:MCM complex"/>
    <property type="evidence" value="ECO:0007669"/>
    <property type="project" value="TreeGrafter"/>
</dbReference>
<dbReference type="InParanoid" id="A0A7F5QZH5"/>
<evidence type="ECO:0000256" key="2">
    <source>
        <dbReference type="ARBA" id="ARBA00008010"/>
    </source>
</evidence>
<keyword evidence="19" id="KW-1185">Reference proteome</keyword>
<keyword evidence="11" id="KW-0234">DNA repair</keyword>